<comment type="caution">
    <text evidence="1">The sequence shown here is derived from an EMBL/GenBank/DDBJ whole genome shotgun (WGS) entry which is preliminary data.</text>
</comment>
<evidence type="ECO:0000313" key="2">
    <source>
        <dbReference type="Proteomes" id="UP000735302"/>
    </source>
</evidence>
<accession>A0AAV4AVS9</accession>
<keyword evidence="2" id="KW-1185">Reference proteome</keyword>
<evidence type="ECO:0000313" key="1">
    <source>
        <dbReference type="EMBL" id="GFO10479.1"/>
    </source>
</evidence>
<proteinExistence type="predicted"/>
<dbReference type="AlphaFoldDB" id="A0AAV4AVS9"/>
<name>A0AAV4AVS9_9GAST</name>
<sequence length="111" mass="12280">MVRKWILFFAVNFGGDTNVTKVRQNLLTNLGDIIENGLIGSNARKTSLSDINPTTQKNVSAPGAFVYQFHACLFSWTLDCRKTQGYGDVNLVSGKNFQALCEATAKITQYL</sequence>
<dbReference type="EMBL" id="BLXT01004186">
    <property type="protein sequence ID" value="GFO10479.1"/>
    <property type="molecule type" value="Genomic_DNA"/>
</dbReference>
<protein>
    <submittedName>
        <fullName evidence="1">Uncharacterized protein</fullName>
    </submittedName>
</protein>
<organism evidence="1 2">
    <name type="scientific">Plakobranchus ocellatus</name>
    <dbReference type="NCBI Taxonomy" id="259542"/>
    <lineage>
        <taxon>Eukaryota</taxon>
        <taxon>Metazoa</taxon>
        <taxon>Spiralia</taxon>
        <taxon>Lophotrochozoa</taxon>
        <taxon>Mollusca</taxon>
        <taxon>Gastropoda</taxon>
        <taxon>Heterobranchia</taxon>
        <taxon>Euthyneura</taxon>
        <taxon>Panpulmonata</taxon>
        <taxon>Sacoglossa</taxon>
        <taxon>Placobranchoidea</taxon>
        <taxon>Plakobranchidae</taxon>
        <taxon>Plakobranchus</taxon>
    </lineage>
</organism>
<dbReference type="Proteomes" id="UP000735302">
    <property type="component" value="Unassembled WGS sequence"/>
</dbReference>
<gene>
    <name evidence="1" type="ORF">PoB_003698400</name>
</gene>
<reference evidence="1 2" key="1">
    <citation type="journal article" date="2021" name="Elife">
        <title>Chloroplast acquisition without the gene transfer in kleptoplastic sea slugs, Plakobranchus ocellatus.</title>
        <authorList>
            <person name="Maeda T."/>
            <person name="Takahashi S."/>
            <person name="Yoshida T."/>
            <person name="Shimamura S."/>
            <person name="Takaki Y."/>
            <person name="Nagai Y."/>
            <person name="Toyoda A."/>
            <person name="Suzuki Y."/>
            <person name="Arimoto A."/>
            <person name="Ishii H."/>
            <person name="Satoh N."/>
            <person name="Nishiyama T."/>
            <person name="Hasebe M."/>
            <person name="Maruyama T."/>
            <person name="Minagawa J."/>
            <person name="Obokata J."/>
            <person name="Shigenobu S."/>
        </authorList>
    </citation>
    <scope>NUCLEOTIDE SEQUENCE [LARGE SCALE GENOMIC DNA]</scope>
</reference>